<evidence type="ECO:0000256" key="13">
    <source>
        <dbReference type="ARBA" id="ARBA00030934"/>
    </source>
</evidence>
<protein>
    <recommendedName>
        <fullName evidence="3">Mercuric transport protein MerT</fullName>
    </recommendedName>
    <alternativeName>
        <fullName evidence="13">Mercury ion transport protein</fullName>
    </alternativeName>
</protein>
<dbReference type="RefSeq" id="WP_061497314.1">
    <property type="nucleotide sequence ID" value="NZ_CP010951.1"/>
</dbReference>
<keyword evidence="11 15" id="KW-1133">Transmembrane helix</keyword>
<evidence type="ECO:0000256" key="14">
    <source>
        <dbReference type="ARBA" id="ARBA00045720"/>
    </source>
</evidence>
<dbReference type="Proteomes" id="UP000070433">
    <property type="component" value="Chromosome"/>
</dbReference>
<keyword evidence="6" id="KW-1003">Cell membrane</keyword>
<keyword evidence="8 15" id="KW-0812">Transmembrane</keyword>
<evidence type="ECO:0000256" key="7">
    <source>
        <dbReference type="ARBA" id="ARBA00022519"/>
    </source>
</evidence>
<evidence type="ECO:0000256" key="9">
    <source>
        <dbReference type="ARBA" id="ARBA00022723"/>
    </source>
</evidence>
<dbReference type="GO" id="GO:0005886">
    <property type="term" value="C:plasma membrane"/>
    <property type="evidence" value="ECO:0007669"/>
    <property type="project" value="UniProtKB-SubCell"/>
</dbReference>
<dbReference type="GO" id="GO:0015097">
    <property type="term" value="F:mercury ion transmembrane transporter activity"/>
    <property type="evidence" value="ECO:0007669"/>
    <property type="project" value="InterPro"/>
</dbReference>
<name>A0A127JRJ3_9BURK</name>
<dbReference type="AlphaFoldDB" id="A0A127JRJ3"/>
<evidence type="ECO:0000256" key="6">
    <source>
        <dbReference type="ARBA" id="ARBA00022475"/>
    </source>
</evidence>
<proteinExistence type="inferred from homology"/>
<feature type="transmembrane region" description="Helical" evidence="15">
    <location>
        <begin position="91"/>
        <end position="112"/>
    </location>
</feature>
<feature type="transmembrane region" description="Helical" evidence="15">
    <location>
        <begin position="47"/>
        <end position="66"/>
    </location>
</feature>
<keyword evidence="9" id="KW-0479">Metal-binding</keyword>
<dbReference type="EMBL" id="CP010951">
    <property type="protein sequence ID" value="AMO22590.1"/>
    <property type="molecule type" value="Genomic_DNA"/>
</dbReference>
<sequence length="113" mass="11822">MGSASALTLAGIAALLSSACCVMPLVFAVVGISGAWIGQLQRVEPYALALSALAVASLSWAAWLLYRPSANACDRGSAADCRRVGASARRWFWVVVTLTLVPILVPLAAPLFY</sequence>
<evidence type="ECO:0000256" key="3">
    <source>
        <dbReference type="ARBA" id="ARBA00017053"/>
    </source>
</evidence>
<dbReference type="InterPro" id="IPR003457">
    <property type="entry name" value="Transprt_MerT"/>
</dbReference>
<keyword evidence="10" id="KW-0476">Mercury</keyword>
<evidence type="ECO:0000256" key="15">
    <source>
        <dbReference type="SAM" id="Phobius"/>
    </source>
</evidence>
<keyword evidence="12 15" id="KW-0472">Membrane</keyword>
<evidence type="ECO:0000256" key="8">
    <source>
        <dbReference type="ARBA" id="ARBA00022692"/>
    </source>
</evidence>
<evidence type="ECO:0000256" key="10">
    <source>
        <dbReference type="ARBA" id="ARBA00022914"/>
    </source>
</evidence>
<evidence type="ECO:0000313" key="16">
    <source>
        <dbReference type="EMBL" id="AMO22590.1"/>
    </source>
</evidence>
<keyword evidence="5" id="KW-0475">Mercuric resistance</keyword>
<organism evidence="16 17">
    <name type="scientific">Ramlibacter tataouinensis</name>
    <dbReference type="NCBI Taxonomy" id="94132"/>
    <lineage>
        <taxon>Bacteria</taxon>
        <taxon>Pseudomonadati</taxon>
        <taxon>Pseudomonadota</taxon>
        <taxon>Betaproteobacteria</taxon>
        <taxon>Burkholderiales</taxon>
        <taxon>Comamonadaceae</taxon>
        <taxon>Ramlibacter</taxon>
    </lineage>
</organism>
<evidence type="ECO:0000256" key="12">
    <source>
        <dbReference type="ARBA" id="ARBA00023136"/>
    </source>
</evidence>
<evidence type="ECO:0000256" key="5">
    <source>
        <dbReference type="ARBA" id="ARBA00022466"/>
    </source>
</evidence>
<evidence type="ECO:0000256" key="2">
    <source>
        <dbReference type="ARBA" id="ARBA00008224"/>
    </source>
</evidence>
<dbReference type="Pfam" id="PF02411">
    <property type="entry name" value="MerT"/>
    <property type="match status" value="1"/>
</dbReference>
<dbReference type="GO" id="GO:0046872">
    <property type="term" value="F:metal ion binding"/>
    <property type="evidence" value="ECO:0007669"/>
    <property type="project" value="UniProtKB-KW"/>
</dbReference>
<keyword evidence="17" id="KW-1185">Reference proteome</keyword>
<comment type="subcellular location">
    <subcellularLocation>
        <location evidence="1">Cell inner membrane</location>
        <topology evidence="1">Multi-pass membrane protein</topology>
    </subcellularLocation>
</comment>
<accession>A0A127JRJ3</accession>
<comment type="similarity">
    <text evidence="2">Belongs to the MerT family.</text>
</comment>
<gene>
    <name evidence="16" type="ORF">UC35_06440</name>
</gene>
<evidence type="ECO:0000256" key="4">
    <source>
        <dbReference type="ARBA" id="ARBA00022448"/>
    </source>
</evidence>
<evidence type="ECO:0000256" key="1">
    <source>
        <dbReference type="ARBA" id="ARBA00004429"/>
    </source>
</evidence>
<keyword evidence="7" id="KW-0997">Cell inner membrane</keyword>
<evidence type="ECO:0000313" key="17">
    <source>
        <dbReference type="Proteomes" id="UP000070433"/>
    </source>
</evidence>
<reference evidence="16 17" key="1">
    <citation type="journal article" date="2014" name="Int. J. Syst. Evol. Microbiol.">
        <title>Ramlibacter solisilvae sp. nov., isolated from forest soil, and emended description of the genus Ramlibacter.</title>
        <authorList>
            <person name="Lee H.J."/>
            <person name="Lee S.H."/>
            <person name="Lee S.S."/>
            <person name="Lee J.S."/>
            <person name="Kim Y."/>
            <person name="Kim S.C."/>
            <person name="Jeon C.O."/>
        </authorList>
    </citation>
    <scope>NUCLEOTIDE SEQUENCE [LARGE SCALE GENOMIC DNA]</scope>
    <source>
        <strain evidence="16 17">5-10</strain>
    </source>
</reference>
<evidence type="ECO:0000256" key="11">
    <source>
        <dbReference type="ARBA" id="ARBA00022989"/>
    </source>
</evidence>
<comment type="function">
    <text evidence="14">Involved in mercury resistance. Probably transfers a mercuric ion from the periplasmic Hg(2+)-binding protein MerP to the cytoplasmic mercuric reductase MerA.</text>
</comment>
<dbReference type="OrthoDB" id="9813737at2"/>
<keyword evidence="4" id="KW-0813">Transport</keyword>